<dbReference type="Pfam" id="PF03004">
    <property type="entry name" value="Transposase_24"/>
    <property type="match status" value="1"/>
</dbReference>
<comment type="caution">
    <text evidence="2">The sequence shown here is derived from an EMBL/GenBank/DDBJ whole genome shotgun (WGS) entry which is preliminary data.</text>
</comment>
<feature type="compositionally biased region" description="Basic and acidic residues" evidence="1">
    <location>
        <begin position="317"/>
        <end position="330"/>
    </location>
</feature>
<proteinExistence type="predicted"/>
<evidence type="ECO:0000313" key="3">
    <source>
        <dbReference type="Proteomes" id="UP001457282"/>
    </source>
</evidence>
<protein>
    <recommendedName>
        <fullName evidence="4">Transposase, Ptta/En/Spm, plant</fullName>
    </recommendedName>
</protein>
<dbReference type="PANTHER" id="PTHR33144">
    <property type="entry name" value="OS10G0409366 PROTEIN-RELATED"/>
    <property type="match status" value="1"/>
</dbReference>
<feature type="region of interest" description="Disordered" evidence="1">
    <location>
        <begin position="260"/>
        <end position="330"/>
    </location>
</feature>
<accession>A0AAW1VSR8</accession>
<dbReference type="InterPro" id="IPR004252">
    <property type="entry name" value="Probable_transposase_24"/>
</dbReference>
<feature type="compositionally biased region" description="Basic and acidic residues" evidence="1">
    <location>
        <begin position="296"/>
        <end position="308"/>
    </location>
</feature>
<gene>
    <name evidence="2" type="ORF">M0R45_034749</name>
</gene>
<evidence type="ECO:0000256" key="1">
    <source>
        <dbReference type="SAM" id="MobiDB-lite"/>
    </source>
</evidence>
<evidence type="ECO:0000313" key="2">
    <source>
        <dbReference type="EMBL" id="KAK9910805.1"/>
    </source>
</evidence>
<name>A0AAW1VSR8_RUBAR</name>
<sequence>MTAPTWKELSDTFKNQIWEHVTTSFIVDECHKKQIFRRMTKLWRDNRSILLKEVMKQASVVGLQRAAALLKPDNIESMDEWQGFVKFRTSPEYREMCKKFKAMRADKTLLHKTSRKSFARLEEELKEQSETPDAISRSDVWIHAYEAKKKKGSNEVVEDPEIVKQVKMYKAEQEPSQKYSLKDDAVAKVIGPDPRGRVRGLGFGAVPSKADYQTNVGNKVTKLENALFTQAQDMLSQSQEIQQLKEMVGTLFTRLEKGVNNHGSTSAQQSANEFAQQKQPENQSVRHCSSDVAQSKQKDARQGFENRRQQSKQSKHNQKEGTRNKGNKDDQNRIELLSWFDMGEEVVATAKLESKDPSVKVHHVPLGHECWKVWVLDVFEDIALYRPTNEFGTLSKSQGSTIAWLIKYIKFN</sequence>
<feature type="compositionally biased region" description="Polar residues" evidence="1">
    <location>
        <begin position="261"/>
        <end position="295"/>
    </location>
</feature>
<organism evidence="2 3">
    <name type="scientific">Rubus argutus</name>
    <name type="common">Southern blackberry</name>
    <dbReference type="NCBI Taxonomy" id="59490"/>
    <lineage>
        <taxon>Eukaryota</taxon>
        <taxon>Viridiplantae</taxon>
        <taxon>Streptophyta</taxon>
        <taxon>Embryophyta</taxon>
        <taxon>Tracheophyta</taxon>
        <taxon>Spermatophyta</taxon>
        <taxon>Magnoliopsida</taxon>
        <taxon>eudicotyledons</taxon>
        <taxon>Gunneridae</taxon>
        <taxon>Pentapetalae</taxon>
        <taxon>rosids</taxon>
        <taxon>fabids</taxon>
        <taxon>Rosales</taxon>
        <taxon>Rosaceae</taxon>
        <taxon>Rosoideae</taxon>
        <taxon>Rosoideae incertae sedis</taxon>
        <taxon>Rubus</taxon>
    </lineage>
</organism>
<keyword evidence="3" id="KW-1185">Reference proteome</keyword>
<dbReference type="Proteomes" id="UP001457282">
    <property type="component" value="Unassembled WGS sequence"/>
</dbReference>
<evidence type="ECO:0008006" key="4">
    <source>
        <dbReference type="Google" id="ProtNLM"/>
    </source>
</evidence>
<dbReference type="PANTHER" id="PTHR33144:SF55">
    <property type="entry name" value="CHROMATIN REMODELER BROMODOMAIN FAMILY"/>
    <property type="match status" value="1"/>
</dbReference>
<reference evidence="2 3" key="1">
    <citation type="journal article" date="2023" name="G3 (Bethesda)">
        <title>A chromosome-length genome assembly and annotation of blackberry (Rubus argutus, cv. 'Hillquist').</title>
        <authorList>
            <person name="Bruna T."/>
            <person name="Aryal R."/>
            <person name="Dudchenko O."/>
            <person name="Sargent D.J."/>
            <person name="Mead D."/>
            <person name="Buti M."/>
            <person name="Cavallini A."/>
            <person name="Hytonen T."/>
            <person name="Andres J."/>
            <person name="Pham M."/>
            <person name="Weisz D."/>
            <person name="Mascagni F."/>
            <person name="Usai G."/>
            <person name="Natali L."/>
            <person name="Bassil N."/>
            <person name="Fernandez G.E."/>
            <person name="Lomsadze A."/>
            <person name="Armour M."/>
            <person name="Olukolu B."/>
            <person name="Poorten T."/>
            <person name="Britton C."/>
            <person name="Davik J."/>
            <person name="Ashrafi H."/>
            <person name="Aiden E.L."/>
            <person name="Borodovsky M."/>
            <person name="Worthington M."/>
        </authorList>
    </citation>
    <scope>NUCLEOTIDE SEQUENCE [LARGE SCALE GENOMIC DNA]</scope>
    <source>
        <strain evidence="2">PI 553951</strain>
    </source>
</reference>
<dbReference type="AlphaFoldDB" id="A0AAW1VSR8"/>
<dbReference type="EMBL" id="JBEDUW010000007">
    <property type="protein sequence ID" value="KAK9910805.1"/>
    <property type="molecule type" value="Genomic_DNA"/>
</dbReference>